<evidence type="ECO:0000313" key="3">
    <source>
        <dbReference type="Proteomes" id="UP000634136"/>
    </source>
</evidence>
<feature type="domain" description="Reverse transcriptase zinc-binding" evidence="1">
    <location>
        <begin position="199"/>
        <end position="287"/>
    </location>
</feature>
<proteinExistence type="predicted"/>
<accession>A0A834WAQ4</accession>
<dbReference type="OrthoDB" id="696485at2759"/>
<dbReference type="PANTHER" id="PTHR33116:SF86">
    <property type="entry name" value="REVERSE TRANSCRIPTASE DOMAIN-CONTAINING PROTEIN"/>
    <property type="match status" value="1"/>
</dbReference>
<organism evidence="2 3">
    <name type="scientific">Senna tora</name>
    <dbReference type="NCBI Taxonomy" id="362788"/>
    <lineage>
        <taxon>Eukaryota</taxon>
        <taxon>Viridiplantae</taxon>
        <taxon>Streptophyta</taxon>
        <taxon>Embryophyta</taxon>
        <taxon>Tracheophyta</taxon>
        <taxon>Spermatophyta</taxon>
        <taxon>Magnoliopsida</taxon>
        <taxon>eudicotyledons</taxon>
        <taxon>Gunneridae</taxon>
        <taxon>Pentapetalae</taxon>
        <taxon>rosids</taxon>
        <taxon>fabids</taxon>
        <taxon>Fabales</taxon>
        <taxon>Fabaceae</taxon>
        <taxon>Caesalpinioideae</taxon>
        <taxon>Cassia clade</taxon>
        <taxon>Senna</taxon>
    </lineage>
</organism>
<evidence type="ECO:0000259" key="1">
    <source>
        <dbReference type="Pfam" id="PF13966"/>
    </source>
</evidence>
<dbReference type="Proteomes" id="UP000634136">
    <property type="component" value="Unassembled WGS sequence"/>
</dbReference>
<reference evidence="2" key="1">
    <citation type="submission" date="2020-09" db="EMBL/GenBank/DDBJ databases">
        <title>Genome-Enabled Discovery of Anthraquinone Biosynthesis in Senna tora.</title>
        <authorList>
            <person name="Kang S.-H."/>
            <person name="Pandey R.P."/>
            <person name="Lee C.-M."/>
            <person name="Sim J.-S."/>
            <person name="Jeong J.-T."/>
            <person name="Choi B.-S."/>
            <person name="Jung M."/>
            <person name="Ginzburg D."/>
            <person name="Zhao K."/>
            <person name="Won S.Y."/>
            <person name="Oh T.-J."/>
            <person name="Yu Y."/>
            <person name="Kim N.-H."/>
            <person name="Lee O.R."/>
            <person name="Lee T.-H."/>
            <person name="Bashyal P."/>
            <person name="Kim T.-S."/>
            <person name="Lee W.-H."/>
            <person name="Kawkins C."/>
            <person name="Kim C.-K."/>
            <person name="Kim J.S."/>
            <person name="Ahn B.O."/>
            <person name="Rhee S.Y."/>
            <person name="Sohng J.K."/>
        </authorList>
    </citation>
    <scope>NUCLEOTIDE SEQUENCE</scope>
    <source>
        <tissue evidence="2">Leaf</tissue>
    </source>
</reference>
<protein>
    <submittedName>
        <fullName evidence="2">Putative ribonuclease H protein</fullName>
    </submittedName>
</protein>
<dbReference type="AlphaFoldDB" id="A0A834WAQ4"/>
<gene>
    <name evidence="2" type="ORF">G2W53_033097</name>
</gene>
<sequence>MANSPTGFILRLDFVKSNTESATLTKRILDAFGHISGLFMNPNKSEIKFSSKCSPTVKAGCATIWQCQIVDRLGKYLGGFIDGLARDRQNYKVILDHLTKRLQGWKAQLLSQAARCTLIKAVLTATPIYYLQFTKLNRKEVAHCDRVLSRFFWGHTPDKPDHIAWRVGNGTSINLSDEFWFPMDKQKHDFSLLASHGTYTIKDAYSHLSSDRPLSRGQEINWLKLWKIQLPFEILLFFWMLLHQSLPLGVHLIRRRFRIEGKCSFGCDVIEDKEHLFKDCPFARAVWFEESILHEIIITCWGIYTQRNKVLFSKETPDPACVVNTIQNFNLTLKHIQELPSFDPFFKMQNMVSPCPNTMSTTSMANSDTINLFCCRLKCRFTNKKETHILWEQQDRTIPFLIFTSNYRSEAYLIMLQAIRQGLRWFQLRILKNRITIHIPNRQLFSYLYLAQMAPTRIAVVCEDINILRNTFSSCNILCISNQTRPIATGNYGPGMHIMYSY</sequence>
<name>A0A834WAQ4_9FABA</name>
<dbReference type="Pfam" id="PF13966">
    <property type="entry name" value="zf-RVT"/>
    <property type="match status" value="1"/>
</dbReference>
<dbReference type="PANTHER" id="PTHR33116">
    <property type="entry name" value="REVERSE TRANSCRIPTASE ZINC-BINDING DOMAIN-CONTAINING PROTEIN-RELATED-RELATED"/>
    <property type="match status" value="1"/>
</dbReference>
<dbReference type="InterPro" id="IPR026960">
    <property type="entry name" value="RVT-Znf"/>
</dbReference>
<keyword evidence="3" id="KW-1185">Reference proteome</keyword>
<evidence type="ECO:0000313" key="2">
    <source>
        <dbReference type="EMBL" id="KAF7812121.1"/>
    </source>
</evidence>
<comment type="caution">
    <text evidence="2">The sequence shown here is derived from an EMBL/GenBank/DDBJ whole genome shotgun (WGS) entry which is preliminary data.</text>
</comment>
<dbReference type="EMBL" id="JAAIUW010000010">
    <property type="protein sequence ID" value="KAF7812121.1"/>
    <property type="molecule type" value="Genomic_DNA"/>
</dbReference>